<keyword evidence="2" id="KW-0663">Pyridoxal phosphate</keyword>
<dbReference type="EMBL" id="WWEQ01000007">
    <property type="protein sequence ID" value="MYM18914.1"/>
    <property type="molecule type" value="Genomic_DNA"/>
</dbReference>
<dbReference type="Pfam" id="PF00291">
    <property type="entry name" value="PALP"/>
    <property type="match status" value="1"/>
</dbReference>
<name>A0A6N9H5M2_9MICO</name>
<dbReference type="Gene3D" id="3.40.50.1100">
    <property type="match status" value="2"/>
</dbReference>
<dbReference type="InterPro" id="IPR001926">
    <property type="entry name" value="TrpB-like_PALP"/>
</dbReference>
<dbReference type="Proteomes" id="UP000469215">
    <property type="component" value="Unassembled WGS sequence"/>
</dbReference>
<dbReference type="RefSeq" id="WP_160952357.1">
    <property type="nucleotide sequence ID" value="NZ_WWEQ01000007.1"/>
</dbReference>
<evidence type="ECO:0000256" key="2">
    <source>
        <dbReference type="ARBA" id="ARBA00022898"/>
    </source>
</evidence>
<dbReference type="InterPro" id="IPR036052">
    <property type="entry name" value="TrpB-like_PALP_sf"/>
</dbReference>
<comment type="cofactor">
    <cofactor evidence="1">
        <name>pyridoxal 5'-phosphate</name>
        <dbReference type="ChEBI" id="CHEBI:597326"/>
    </cofactor>
</comment>
<dbReference type="PANTHER" id="PTHR42937:SF1">
    <property type="entry name" value="DIAMINOPROPIONATE AMMONIA-LYASE"/>
    <property type="match status" value="1"/>
</dbReference>
<feature type="domain" description="Tryptophan synthase beta chain-like PALP" evidence="3">
    <location>
        <begin position="43"/>
        <end position="374"/>
    </location>
</feature>
<reference evidence="4 5" key="1">
    <citation type="submission" date="2020-01" db="EMBL/GenBank/DDBJ databases">
        <authorList>
            <person name="Deng T."/>
        </authorList>
    </citation>
    <scope>NUCLEOTIDE SEQUENCE [LARGE SCALE GENOMIC DNA]</scope>
    <source>
        <strain evidence="4 5">5221</strain>
    </source>
</reference>
<dbReference type="AlphaFoldDB" id="A0A6N9H5M2"/>
<gene>
    <name evidence="4" type="ORF">GSY69_02685</name>
</gene>
<evidence type="ECO:0000259" key="3">
    <source>
        <dbReference type="Pfam" id="PF00291"/>
    </source>
</evidence>
<sequence>MSAQDHPLPGAETEFAIRSRPAARDWRSDEPAHVLDFHRSIPGYAPTRLVELPALARELGAARVWVKEEAHRYGLPAFKMLGAAHAVARALSARLGVGESALPLSEIAARLPETGVRELVAATDGNHGRAVARTGALVGLPARIFLPGGVSEAAVDGIRAEDAEIVPLGGSYDAAVARAAEESRGSGSLLIQDTSWEGYEEVPAWIVEGYGSVLEEAAAQLREAGAPAPTLVTAPTGVGAFAEAVVRFTRSGGFASGTAGASDAAPHILAVEPSAAPSLFASLLAGQPVTVQTGNTIMAGLNCGTVAAASWPALRDGVDLSAVVPDAAVTRAVRDLEAHGVDSGPCGAASLAGVRLLRERGMLADGANILLINTEGRAANPLPAAGISV</sequence>
<protein>
    <submittedName>
        <fullName evidence="4">Pyridoxal-phosphate dependent enzyme</fullName>
    </submittedName>
</protein>
<comment type="caution">
    <text evidence="4">The sequence shown here is derived from an EMBL/GenBank/DDBJ whole genome shotgun (WGS) entry which is preliminary data.</text>
</comment>
<accession>A0A6N9H5M2</accession>
<keyword evidence="5" id="KW-1185">Reference proteome</keyword>
<dbReference type="SUPFAM" id="SSF53686">
    <property type="entry name" value="Tryptophan synthase beta subunit-like PLP-dependent enzymes"/>
    <property type="match status" value="1"/>
</dbReference>
<organism evidence="4 5">
    <name type="scientific">Brevibacterium rongguiense</name>
    <dbReference type="NCBI Taxonomy" id="2695267"/>
    <lineage>
        <taxon>Bacteria</taxon>
        <taxon>Bacillati</taxon>
        <taxon>Actinomycetota</taxon>
        <taxon>Actinomycetes</taxon>
        <taxon>Micrococcales</taxon>
        <taxon>Brevibacteriaceae</taxon>
        <taxon>Brevibacterium</taxon>
    </lineage>
</organism>
<evidence type="ECO:0000256" key="1">
    <source>
        <dbReference type="ARBA" id="ARBA00001933"/>
    </source>
</evidence>
<proteinExistence type="predicted"/>
<dbReference type="GO" id="GO:1901605">
    <property type="term" value="P:alpha-amino acid metabolic process"/>
    <property type="evidence" value="ECO:0007669"/>
    <property type="project" value="UniProtKB-ARBA"/>
</dbReference>
<evidence type="ECO:0000313" key="5">
    <source>
        <dbReference type="Proteomes" id="UP000469215"/>
    </source>
</evidence>
<dbReference type="PANTHER" id="PTHR42937">
    <property type="match status" value="1"/>
</dbReference>
<evidence type="ECO:0000313" key="4">
    <source>
        <dbReference type="EMBL" id="MYM18914.1"/>
    </source>
</evidence>